<gene>
    <name evidence="1" type="ORF">PR048_020345</name>
</gene>
<dbReference type="EMBL" id="JARBHB010000007">
    <property type="protein sequence ID" value="KAJ8879737.1"/>
    <property type="molecule type" value="Genomic_DNA"/>
</dbReference>
<evidence type="ECO:0000313" key="1">
    <source>
        <dbReference type="EMBL" id="KAJ8879737.1"/>
    </source>
</evidence>
<evidence type="ECO:0000313" key="2">
    <source>
        <dbReference type="Proteomes" id="UP001159363"/>
    </source>
</evidence>
<keyword evidence="2" id="KW-1185">Reference proteome</keyword>
<sequence length="171" mass="19504">MTALATGDETLNRNVAKLTVENYFSWTLKVKQELRTRNNVIALAIIFKYVGENFEGDIADIESTKEAWAKLEELCNDGGLVNGAINLKQLPYHVKPKDMKHSRLHEFTECQVTGMVIGNLNEEYASYVPSLEADMKHLSLSKVKARLLTGENRRKLQKCEEEVKHNLAKRR</sequence>
<accession>A0ABQ9H617</accession>
<organism evidence="1 2">
    <name type="scientific">Dryococelus australis</name>
    <dbReference type="NCBI Taxonomy" id="614101"/>
    <lineage>
        <taxon>Eukaryota</taxon>
        <taxon>Metazoa</taxon>
        <taxon>Ecdysozoa</taxon>
        <taxon>Arthropoda</taxon>
        <taxon>Hexapoda</taxon>
        <taxon>Insecta</taxon>
        <taxon>Pterygota</taxon>
        <taxon>Neoptera</taxon>
        <taxon>Polyneoptera</taxon>
        <taxon>Phasmatodea</taxon>
        <taxon>Verophasmatodea</taxon>
        <taxon>Anareolatae</taxon>
        <taxon>Phasmatidae</taxon>
        <taxon>Eurycanthinae</taxon>
        <taxon>Dryococelus</taxon>
    </lineage>
</organism>
<proteinExistence type="predicted"/>
<reference evidence="1 2" key="1">
    <citation type="submission" date="2023-02" db="EMBL/GenBank/DDBJ databases">
        <title>LHISI_Scaffold_Assembly.</title>
        <authorList>
            <person name="Stuart O.P."/>
            <person name="Cleave R."/>
            <person name="Magrath M.J.L."/>
            <person name="Mikheyev A.S."/>
        </authorList>
    </citation>
    <scope>NUCLEOTIDE SEQUENCE [LARGE SCALE GENOMIC DNA]</scope>
    <source>
        <strain evidence="1">Daus_M_001</strain>
        <tissue evidence="1">Leg muscle</tissue>
    </source>
</reference>
<comment type="caution">
    <text evidence="1">The sequence shown here is derived from an EMBL/GenBank/DDBJ whole genome shotgun (WGS) entry which is preliminary data.</text>
</comment>
<name>A0ABQ9H617_9NEOP</name>
<protein>
    <recommendedName>
        <fullName evidence="3">Gag protein</fullName>
    </recommendedName>
</protein>
<evidence type="ECO:0008006" key="3">
    <source>
        <dbReference type="Google" id="ProtNLM"/>
    </source>
</evidence>
<dbReference type="Proteomes" id="UP001159363">
    <property type="component" value="Chromosome 6"/>
</dbReference>